<keyword evidence="8" id="KW-1185">Reference proteome</keyword>
<keyword evidence="2" id="KW-0539">Nucleus</keyword>
<feature type="region of interest" description="Disordered" evidence="5">
    <location>
        <begin position="626"/>
        <end position="661"/>
    </location>
</feature>
<evidence type="ECO:0000256" key="2">
    <source>
        <dbReference type="ARBA" id="ARBA00023242"/>
    </source>
</evidence>
<dbReference type="InterPro" id="IPR036322">
    <property type="entry name" value="WD40_repeat_dom_sf"/>
</dbReference>
<dbReference type="AlphaFoldDB" id="A0A8C9NF59"/>
<dbReference type="GO" id="GO:0001650">
    <property type="term" value="C:fibrillar center"/>
    <property type="evidence" value="ECO:0007669"/>
    <property type="project" value="Ensembl"/>
</dbReference>
<dbReference type="GO" id="GO:0000462">
    <property type="term" value="P:maturation of SSU-rRNA from tricistronic rRNA transcript (SSU-rRNA, 5.8S rRNA, LSU-rRNA)"/>
    <property type="evidence" value="ECO:0007669"/>
    <property type="project" value="TreeGrafter"/>
</dbReference>
<dbReference type="SUPFAM" id="SSF50978">
    <property type="entry name" value="WD40 repeat-like"/>
    <property type="match status" value="1"/>
</dbReference>
<feature type="compositionally biased region" description="Low complexity" evidence="5">
    <location>
        <begin position="32"/>
        <end position="45"/>
    </location>
</feature>
<name>A0A8C9NF59_SERCA</name>
<organism evidence="7 8">
    <name type="scientific">Serinus canaria</name>
    <name type="common">Island canary</name>
    <name type="synonym">Fringilla canaria</name>
    <dbReference type="NCBI Taxonomy" id="9135"/>
    <lineage>
        <taxon>Eukaryota</taxon>
        <taxon>Metazoa</taxon>
        <taxon>Chordata</taxon>
        <taxon>Craniata</taxon>
        <taxon>Vertebrata</taxon>
        <taxon>Euteleostomi</taxon>
        <taxon>Archelosauria</taxon>
        <taxon>Archosauria</taxon>
        <taxon>Dinosauria</taxon>
        <taxon>Saurischia</taxon>
        <taxon>Theropoda</taxon>
        <taxon>Coelurosauria</taxon>
        <taxon>Aves</taxon>
        <taxon>Neognathae</taxon>
        <taxon>Neoaves</taxon>
        <taxon>Telluraves</taxon>
        <taxon>Australaves</taxon>
        <taxon>Passeriformes</taxon>
        <taxon>Passeroidea</taxon>
        <taxon>Fringillidae</taxon>
        <taxon>Carduelinae</taxon>
        <taxon>Serinus</taxon>
    </lineage>
</organism>
<protein>
    <submittedName>
        <fullName evidence="7">WD repeat domain 43</fullName>
    </submittedName>
</protein>
<dbReference type="PANTHER" id="PTHR44267:SF1">
    <property type="entry name" value="WD REPEAT-CONTAINING PROTEIN 43"/>
    <property type="match status" value="1"/>
</dbReference>
<feature type="compositionally biased region" description="Pro residues" evidence="5">
    <location>
        <begin position="18"/>
        <end position="31"/>
    </location>
</feature>
<dbReference type="InterPro" id="IPR015943">
    <property type="entry name" value="WD40/YVTN_repeat-like_dom_sf"/>
</dbReference>
<reference evidence="7" key="2">
    <citation type="submission" date="2025-09" db="UniProtKB">
        <authorList>
            <consortium name="Ensembl"/>
        </authorList>
    </citation>
    <scope>IDENTIFICATION</scope>
</reference>
<dbReference type="GeneTree" id="ENSGT00390000004254"/>
<dbReference type="GO" id="GO:0032040">
    <property type="term" value="C:small-subunit processome"/>
    <property type="evidence" value="ECO:0007669"/>
    <property type="project" value="Ensembl"/>
</dbReference>
<dbReference type="InterPro" id="IPR007148">
    <property type="entry name" value="SSU_processome_Utp12"/>
</dbReference>
<comment type="similarity">
    <text evidence="3">Belongs to the UTP5 family.</text>
</comment>
<feature type="compositionally biased region" description="Basic and acidic residues" evidence="5">
    <location>
        <begin position="51"/>
        <end position="66"/>
    </location>
</feature>
<dbReference type="Proteomes" id="UP000694409">
    <property type="component" value="Unassembled WGS sequence"/>
</dbReference>
<evidence type="ECO:0000313" key="7">
    <source>
        <dbReference type="Ensembl" id="ENSSCAP00000016270.1"/>
    </source>
</evidence>
<feature type="domain" description="Small-subunit processome Utp12" evidence="6">
    <location>
        <begin position="451"/>
        <end position="548"/>
    </location>
</feature>
<accession>A0A8C9NF59</accession>
<dbReference type="Gene3D" id="2.130.10.10">
    <property type="entry name" value="YVTN repeat-like/Quinoprotein amine dehydrogenase"/>
    <property type="match status" value="1"/>
</dbReference>
<evidence type="ECO:0000313" key="8">
    <source>
        <dbReference type="Proteomes" id="UP000694409"/>
    </source>
</evidence>
<feature type="region of interest" description="Disordered" evidence="5">
    <location>
        <begin position="1"/>
        <end position="66"/>
    </location>
</feature>
<dbReference type="InterPro" id="IPR052414">
    <property type="entry name" value="U3_snoRNA-assoc_WDR"/>
</dbReference>
<evidence type="ECO:0000256" key="1">
    <source>
        <dbReference type="ARBA" id="ARBA00004123"/>
    </source>
</evidence>
<comment type="subcellular location">
    <subcellularLocation>
        <location evidence="1">Nucleus</location>
    </subcellularLocation>
</comment>
<dbReference type="Pfam" id="PF04003">
    <property type="entry name" value="Utp12"/>
    <property type="match status" value="1"/>
</dbReference>
<sequence>PPLPPSPQGEPEAAAGLPLPPPHPAPPPPLPRAAAAASPALAVTAKSPMHAYEDGPQRKKRKSEVGEVDKQLDILAIGTAVGSILLYSTVKGELQSKLDGGHDSRVNCVRWHQESCCLYSCSDDKHIVEWNTQTCKVKCKWKGDSSSVTCLCISPDGKMLLSAGRTIKLWDLETKEVYRHFTGHATSVSSLMFTTVKPTNESKPFDGITGLYFLSGAIHDRLLSVWQIRSDRKEKNAVMSFTVTDEPSFVDLTVSEVKEEPVKLAVVCRDGQLHLFEHILNGYCKKPLTPNCTIQIATPGDGDSTPKPVPILAAAFCTDKQSLLLVYGNALQPIIEKVSLNSSESHICLVRDIQKVLSLKTDAAVTKVKTPVVNSDAKVLVPGIPGHSTAVKTPASGKEKKKNKRKPGETEESIEERLGALDIDVSKVKTPGGLPQTDSFAVLLVQGLESNDAEILNKVLNTRKENIVKNTVARMPIHAVIPLLHEVRDLPFFASLMVRWLKSVFTVHASYLSTLPDLIPQLGMLYQLMESRVKTLQKLSRLHGRLFILVTQVSFSYITWDLQGCYCFLFAESSEEEGSDDEMIADKDSDVSGVGPDLLPFACSRNGVTDKDSNISVLFFLQENWDEDEEKEEQSDEQDMTVEKEINGDSDLEPENESEEE</sequence>
<dbReference type="InterPro" id="IPR001680">
    <property type="entry name" value="WD40_rpt"/>
</dbReference>
<evidence type="ECO:0000259" key="6">
    <source>
        <dbReference type="Pfam" id="PF04003"/>
    </source>
</evidence>
<evidence type="ECO:0000256" key="4">
    <source>
        <dbReference type="PROSITE-ProRule" id="PRU00221"/>
    </source>
</evidence>
<feature type="region of interest" description="Disordered" evidence="5">
    <location>
        <begin position="384"/>
        <end position="413"/>
    </location>
</feature>
<evidence type="ECO:0000256" key="3">
    <source>
        <dbReference type="ARBA" id="ARBA00038335"/>
    </source>
</evidence>
<dbReference type="GO" id="GO:2000234">
    <property type="term" value="P:positive regulation of rRNA processing"/>
    <property type="evidence" value="ECO:0007669"/>
    <property type="project" value="Ensembl"/>
</dbReference>
<dbReference type="SMART" id="SM00320">
    <property type="entry name" value="WD40"/>
    <property type="match status" value="3"/>
</dbReference>
<reference evidence="7" key="1">
    <citation type="submission" date="2025-08" db="UniProtKB">
        <authorList>
            <consortium name="Ensembl"/>
        </authorList>
    </citation>
    <scope>IDENTIFICATION</scope>
</reference>
<evidence type="ECO:0000256" key="5">
    <source>
        <dbReference type="SAM" id="MobiDB-lite"/>
    </source>
</evidence>
<gene>
    <name evidence="7" type="primary">WDR43</name>
</gene>
<feature type="compositionally biased region" description="Acidic residues" evidence="5">
    <location>
        <begin position="648"/>
        <end position="661"/>
    </location>
</feature>
<dbReference type="PANTHER" id="PTHR44267">
    <property type="entry name" value="WD REPEAT-CONTAINING PROTEIN 43"/>
    <property type="match status" value="1"/>
</dbReference>
<dbReference type="GO" id="GO:0045943">
    <property type="term" value="P:positive regulation of transcription by RNA polymerase I"/>
    <property type="evidence" value="ECO:0007669"/>
    <property type="project" value="Ensembl"/>
</dbReference>
<dbReference type="Ensembl" id="ENSSCAT00000018236.1">
    <property type="protein sequence ID" value="ENSSCAP00000016270.1"/>
    <property type="gene ID" value="ENSSCAG00000011889.1"/>
</dbReference>
<feature type="repeat" description="WD" evidence="4">
    <location>
        <begin position="99"/>
        <end position="134"/>
    </location>
</feature>
<dbReference type="Pfam" id="PF00400">
    <property type="entry name" value="WD40"/>
    <property type="match status" value="2"/>
</dbReference>
<feature type="compositionally biased region" description="Acidic residues" evidence="5">
    <location>
        <begin position="626"/>
        <end position="640"/>
    </location>
</feature>
<dbReference type="PROSITE" id="PS50082">
    <property type="entry name" value="WD_REPEATS_2"/>
    <property type="match status" value="1"/>
</dbReference>
<proteinExistence type="inferred from homology"/>
<keyword evidence="4" id="KW-0853">WD repeat</keyword>